<evidence type="ECO:0000259" key="8">
    <source>
        <dbReference type="PROSITE" id="PS50110"/>
    </source>
</evidence>
<dbReference type="Gene3D" id="6.10.250.690">
    <property type="match status" value="1"/>
</dbReference>
<dbReference type="InterPro" id="IPR011006">
    <property type="entry name" value="CheY-like_superfamily"/>
</dbReference>
<dbReference type="Gene3D" id="3.40.50.2300">
    <property type="match status" value="1"/>
</dbReference>
<dbReference type="PANTHER" id="PTHR48111:SF1">
    <property type="entry name" value="TWO-COMPONENT RESPONSE REGULATOR ORR33"/>
    <property type="match status" value="1"/>
</dbReference>
<feature type="domain" description="OmpR/PhoB-type" evidence="9">
    <location>
        <begin position="124"/>
        <end position="220"/>
    </location>
</feature>
<evidence type="ECO:0000313" key="11">
    <source>
        <dbReference type="Proteomes" id="UP001197247"/>
    </source>
</evidence>
<evidence type="ECO:0000256" key="3">
    <source>
        <dbReference type="ARBA" id="ARBA00023015"/>
    </source>
</evidence>
<keyword evidence="1" id="KW-0597">Phosphoprotein</keyword>
<feature type="domain" description="Response regulatory" evidence="8">
    <location>
        <begin position="3"/>
        <end position="114"/>
    </location>
</feature>
<dbReference type="Proteomes" id="UP001197247">
    <property type="component" value="Unassembled WGS sequence"/>
</dbReference>
<evidence type="ECO:0000256" key="5">
    <source>
        <dbReference type="ARBA" id="ARBA00023163"/>
    </source>
</evidence>
<evidence type="ECO:0000313" key="10">
    <source>
        <dbReference type="EMBL" id="MBT0773444.1"/>
    </source>
</evidence>
<proteinExistence type="predicted"/>
<dbReference type="Pfam" id="PF00072">
    <property type="entry name" value="Response_reg"/>
    <property type="match status" value="1"/>
</dbReference>
<protein>
    <submittedName>
        <fullName evidence="10">Response regulator transcription factor</fullName>
    </submittedName>
</protein>
<dbReference type="PROSITE" id="PS50110">
    <property type="entry name" value="RESPONSE_REGULATORY"/>
    <property type="match status" value="1"/>
</dbReference>
<evidence type="ECO:0000256" key="7">
    <source>
        <dbReference type="PROSITE-ProRule" id="PRU01091"/>
    </source>
</evidence>
<evidence type="ECO:0000256" key="4">
    <source>
        <dbReference type="ARBA" id="ARBA00023125"/>
    </source>
</evidence>
<accession>A0ABS5TRM0</accession>
<dbReference type="PROSITE" id="PS51755">
    <property type="entry name" value="OMPR_PHOB"/>
    <property type="match status" value="1"/>
</dbReference>
<organism evidence="10 11">
    <name type="scientific">Kineosporia corallincola</name>
    <dbReference type="NCBI Taxonomy" id="2835133"/>
    <lineage>
        <taxon>Bacteria</taxon>
        <taxon>Bacillati</taxon>
        <taxon>Actinomycetota</taxon>
        <taxon>Actinomycetes</taxon>
        <taxon>Kineosporiales</taxon>
        <taxon>Kineosporiaceae</taxon>
        <taxon>Kineosporia</taxon>
    </lineage>
</organism>
<dbReference type="Pfam" id="PF00486">
    <property type="entry name" value="Trans_reg_C"/>
    <property type="match status" value="1"/>
</dbReference>
<dbReference type="CDD" id="cd00383">
    <property type="entry name" value="trans_reg_C"/>
    <property type="match status" value="1"/>
</dbReference>
<name>A0ABS5TRM0_9ACTN</name>
<feature type="DNA-binding region" description="OmpR/PhoB-type" evidence="7">
    <location>
        <begin position="124"/>
        <end position="220"/>
    </location>
</feature>
<reference evidence="10 11" key="1">
    <citation type="submission" date="2021-05" db="EMBL/GenBank/DDBJ databases">
        <title>Kineosporia and Streptomyces sp. nov. two new marine actinobacteria isolated from Coral.</title>
        <authorList>
            <person name="Buangrab K."/>
            <person name="Sutthacheep M."/>
            <person name="Yeemin T."/>
            <person name="Harunari E."/>
            <person name="Igarashi Y."/>
            <person name="Kanchanasin P."/>
            <person name="Tanasupawat S."/>
            <person name="Phongsopitanun W."/>
        </authorList>
    </citation>
    <scope>NUCLEOTIDE SEQUENCE [LARGE SCALE GENOMIC DNA]</scope>
    <source>
        <strain evidence="10 11">J2-2</strain>
    </source>
</reference>
<dbReference type="SUPFAM" id="SSF46894">
    <property type="entry name" value="C-terminal effector domain of the bipartite response regulators"/>
    <property type="match status" value="1"/>
</dbReference>
<dbReference type="InterPro" id="IPR039420">
    <property type="entry name" value="WalR-like"/>
</dbReference>
<keyword evidence="4 7" id="KW-0238">DNA-binding</keyword>
<evidence type="ECO:0000256" key="2">
    <source>
        <dbReference type="ARBA" id="ARBA00023012"/>
    </source>
</evidence>
<sequence length="225" mass="24781">MNRVLIVQHAEEAGETTARFLRLHGFQVTLVRTGTEAIRRHRQADLVLLAADLPDLDPLAVCRAIRASGRTPVVMTMDQGTEMDRVLALQAGAATSVSEPYGHWELAARIEAVLRRVGPSSEATDGVTVHRTLRIDPRTRRAEVDGRVVGLTRKEFDVLHLLASRPEEVVSREELMTRVWRGEGATSSRTIDTHVSSLRTKLGARSWIRTVRGVGFGIGGPGPER</sequence>
<comment type="caution">
    <text evidence="6">Lacks conserved residue(s) required for the propagation of feature annotation.</text>
</comment>
<dbReference type="SUPFAM" id="SSF52172">
    <property type="entry name" value="CheY-like"/>
    <property type="match status" value="1"/>
</dbReference>
<dbReference type="InterPro" id="IPR001789">
    <property type="entry name" value="Sig_transdc_resp-reg_receiver"/>
</dbReference>
<dbReference type="InterPro" id="IPR001867">
    <property type="entry name" value="OmpR/PhoB-type_DNA-bd"/>
</dbReference>
<comment type="caution">
    <text evidence="10">The sequence shown here is derived from an EMBL/GenBank/DDBJ whole genome shotgun (WGS) entry which is preliminary data.</text>
</comment>
<dbReference type="EMBL" id="JAHBAY010000017">
    <property type="protein sequence ID" value="MBT0773444.1"/>
    <property type="molecule type" value="Genomic_DNA"/>
</dbReference>
<dbReference type="InterPro" id="IPR016032">
    <property type="entry name" value="Sig_transdc_resp-reg_C-effctor"/>
</dbReference>
<keyword evidence="3" id="KW-0805">Transcription regulation</keyword>
<evidence type="ECO:0000256" key="1">
    <source>
        <dbReference type="ARBA" id="ARBA00022553"/>
    </source>
</evidence>
<evidence type="ECO:0000259" key="9">
    <source>
        <dbReference type="PROSITE" id="PS51755"/>
    </source>
</evidence>
<evidence type="ECO:0000256" key="6">
    <source>
        <dbReference type="PROSITE-ProRule" id="PRU00169"/>
    </source>
</evidence>
<dbReference type="PANTHER" id="PTHR48111">
    <property type="entry name" value="REGULATOR OF RPOS"/>
    <property type="match status" value="1"/>
</dbReference>
<gene>
    <name evidence="10" type="ORF">KIH74_31145</name>
</gene>
<dbReference type="InterPro" id="IPR036388">
    <property type="entry name" value="WH-like_DNA-bd_sf"/>
</dbReference>
<dbReference type="Gene3D" id="1.10.10.10">
    <property type="entry name" value="Winged helix-like DNA-binding domain superfamily/Winged helix DNA-binding domain"/>
    <property type="match status" value="1"/>
</dbReference>
<keyword evidence="5" id="KW-0804">Transcription</keyword>
<dbReference type="SMART" id="SM00862">
    <property type="entry name" value="Trans_reg_C"/>
    <property type="match status" value="1"/>
</dbReference>
<keyword evidence="2" id="KW-0902">Two-component regulatory system</keyword>
<dbReference type="SMART" id="SM00448">
    <property type="entry name" value="REC"/>
    <property type="match status" value="1"/>
</dbReference>
<keyword evidence="11" id="KW-1185">Reference proteome</keyword>